<sequence>MGISEKRMEMKQQLEWNEAQKTLINVDLVAAAKEQLKFLATVDRNRWLYEGRGLDKAIHRYYSCWLPLLAKHSKSPYFDGPLVVPLDCEWIWHCHRLNPVRYKTDCEKLYGRILDIHDVVSSVNAKSKQDTEELWKHLYTNEPYDLDSARALSEDVHAKAIQAEKYSDYDLVSAVTRQSPFFYQVSRPHINNDLYIEGAVARYKGFLHLIRRNKEISIKSFTVPTYDIDLIWHTHQLHPASYCKDLVDIMGKVLEHDDTDSDRTKGKKLDTGFSRTTKQWEETYGLRYWRAGAMYRGSSPSPLGNSYYPSNHVSKNADIFHEHQKIMQYPEMEAVEVMLELVDIRNLPEGHKGSFFVSFSKTQPDRIFNAKRKLTILSITGEKQVAYFQCEPNGHLLFDLMSCSSSGLPIPKSVKSVGSVKVSLEDLVCPTSKLTMEKWLEVVPSSKMETLKPICLRVAISVTTPTAAPYVFHFVRPRAFSKNSCLFPLPGRIQHAKNWTRVIDDAGDEVISLQMRDSKKSKGKTDSTLHKEVVGISKSGEVHSLAELVGDEWLLLDAQWSLQLQTSSSDDDHLFELAGQRNVKFFPGQRLDYEHKHCTKQRSRDDFMTAVEFSAQDPYGKAVALVDLKFGVINVKEEWFLLPGSITAFVLCDTLKKEGYSSLVGSAKHSKEDNFSTQETDVCHEEDNRANLESETQKGVKLDLKATKGNIVAPANEAISGGCGNLMKRGACGSCGAVCGNKLKSGGCGGCGSGGCGSMLESSGCGGGCGGGGCGSMLESGGCGGCGGSGCGGCGGGGGCGSMLESGGCGGSGCGGCGGGGCGSMLESGGCGNRLERGGCGGGGCGGCGGGGCGNRLESGGCGGCGGGGCGNRLESGGCGGCGGNSLKSSGCGGCGGGGCGNGLASITTVEVNA</sequence>
<dbReference type="Pfam" id="PF25334">
    <property type="entry name" value="C2_GRDP"/>
    <property type="match status" value="1"/>
</dbReference>
<dbReference type="PANTHER" id="PTHR34365:SF4">
    <property type="entry name" value="GLYCINE-RICH DOMAIN-CONTAINING PROTEIN 1-LIKE"/>
    <property type="match status" value="1"/>
</dbReference>
<proteinExistence type="predicted"/>
<dbReference type="PANTHER" id="PTHR34365">
    <property type="entry name" value="ENOLASE (DUF1399)"/>
    <property type="match status" value="1"/>
</dbReference>
<dbReference type="InterPro" id="IPR057458">
    <property type="entry name" value="GRDP_C2"/>
</dbReference>
<dbReference type="Proteomes" id="UP001627284">
    <property type="component" value="Unassembled WGS sequence"/>
</dbReference>
<evidence type="ECO:0000259" key="2">
    <source>
        <dbReference type="Pfam" id="PF25335"/>
    </source>
</evidence>
<gene>
    <name evidence="3" type="ORF">AABB24_023759</name>
</gene>
<evidence type="ECO:0000313" key="3">
    <source>
        <dbReference type="EMBL" id="KAL3344471.1"/>
    </source>
</evidence>
<dbReference type="Pfam" id="PF07173">
    <property type="entry name" value="GRDP-like"/>
    <property type="match status" value="1"/>
</dbReference>
<feature type="domain" description="GRDP C2" evidence="1">
    <location>
        <begin position="332"/>
        <end position="464"/>
    </location>
</feature>
<evidence type="ECO:0000313" key="4">
    <source>
        <dbReference type="Proteomes" id="UP001627284"/>
    </source>
</evidence>
<feature type="domain" description="GRPD C-terminal" evidence="2">
    <location>
        <begin position="502"/>
        <end position="635"/>
    </location>
</feature>
<dbReference type="EMBL" id="JBJKTR010000014">
    <property type="protein sequence ID" value="KAL3344469.1"/>
    <property type="molecule type" value="Genomic_DNA"/>
</dbReference>
<dbReference type="Pfam" id="PF25335">
    <property type="entry name" value="GRDP_C"/>
    <property type="match status" value="1"/>
</dbReference>
<accession>A0ABD2SKS1</accession>
<keyword evidence="4" id="KW-1185">Reference proteome</keyword>
<evidence type="ECO:0000259" key="1">
    <source>
        <dbReference type="Pfam" id="PF25334"/>
    </source>
</evidence>
<dbReference type="InterPro" id="IPR057518">
    <property type="entry name" value="GRDP_C"/>
</dbReference>
<protein>
    <recommendedName>
        <fullName evidence="5">Glycine-rich protein</fullName>
    </recommendedName>
</protein>
<dbReference type="InterPro" id="IPR009836">
    <property type="entry name" value="GRDP-like"/>
</dbReference>
<dbReference type="AlphaFoldDB" id="A0ABD2SKS1"/>
<reference evidence="3 4" key="1">
    <citation type="submission" date="2024-05" db="EMBL/GenBank/DDBJ databases">
        <title>De novo assembly of an allotetraploid wild potato.</title>
        <authorList>
            <person name="Hosaka A.J."/>
        </authorList>
    </citation>
    <scope>NUCLEOTIDE SEQUENCE [LARGE SCALE GENOMIC DNA]</scope>
    <source>
        <tissue evidence="3">Young leaves</tissue>
    </source>
</reference>
<evidence type="ECO:0008006" key="5">
    <source>
        <dbReference type="Google" id="ProtNLM"/>
    </source>
</evidence>
<organism evidence="3 4">
    <name type="scientific">Solanum stoloniferum</name>
    <dbReference type="NCBI Taxonomy" id="62892"/>
    <lineage>
        <taxon>Eukaryota</taxon>
        <taxon>Viridiplantae</taxon>
        <taxon>Streptophyta</taxon>
        <taxon>Embryophyta</taxon>
        <taxon>Tracheophyta</taxon>
        <taxon>Spermatophyta</taxon>
        <taxon>Magnoliopsida</taxon>
        <taxon>eudicotyledons</taxon>
        <taxon>Gunneridae</taxon>
        <taxon>Pentapetalae</taxon>
        <taxon>asterids</taxon>
        <taxon>lamiids</taxon>
        <taxon>Solanales</taxon>
        <taxon>Solanaceae</taxon>
        <taxon>Solanoideae</taxon>
        <taxon>Solaneae</taxon>
        <taxon>Solanum</taxon>
    </lineage>
</organism>
<name>A0ABD2SKS1_9SOLN</name>
<comment type="caution">
    <text evidence="3">The sequence shown here is derived from an EMBL/GenBank/DDBJ whole genome shotgun (WGS) entry which is preliminary data.</text>
</comment>
<dbReference type="EMBL" id="JBJKTR010000014">
    <property type="protein sequence ID" value="KAL3344471.1"/>
    <property type="molecule type" value="Genomic_DNA"/>
</dbReference>